<feature type="region of interest" description="Disordered" evidence="1">
    <location>
        <begin position="52"/>
        <end position="83"/>
    </location>
</feature>
<evidence type="ECO:0000313" key="2">
    <source>
        <dbReference type="EMBL" id="ETP40648.1"/>
    </source>
</evidence>
<reference evidence="2 3" key="1">
    <citation type="submission" date="2013-11" db="EMBL/GenBank/DDBJ databases">
        <title>The Genome Sequence of Phytophthora parasitica P10297.</title>
        <authorList>
            <consortium name="The Broad Institute Genomics Platform"/>
            <person name="Russ C."/>
            <person name="Tyler B."/>
            <person name="Panabieres F."/>
            <person name="Shan W."/>
            <person name="Tripathy S."/>
            <person name="Grunwald N."/>
            <person name="Machado M."/>
            <person name="Johnson C.S."/>
            <person name="Walker B."/>
            <person name="Young S.K."/>
            <person name="Zeng Q."/>
            <person name="Gargeya S."/>
            <person name="Fitzgerald M."/>
            <person name="Haas B."/>
            <person name="Abouelleil A."/>
            <person name="Allen A.W."/>
            <person name="Alvarado L."/>
            <person name="Arachchi H.M."/>
            <person name="Berlin A.M."/>
            <person name="Chapman S.B."/>
            <person name="Gainer-Dewar J."/>
            <person name="Goldberg J."/>
            <person name="Griggs A."/>
            <person name="Gujja S."/>
            <person name="Hansen M."/>
            <person name="Howarth C."/>
            <person name="Imamovic A."/>
            <person name="Ireland A."/>
            <person name="Larimer J."/>
            <person name="McCowan C."/>
            <person name="Murphy C."/>
            <person name="Pearson M."/>
            <person name="Poon T.W."/>
            <person name="Priest M."/>
            <person name="Roberts A."/>
            <person name="Saif S."/>
            <person name="Shea T."/>
            <person name="Sisk P."/>
            <person name="Sykes S."/>
            <person name="Wortman J."/>
            <person name="Nusbaum C."/>
            <person name="Birren B."/>
        </authorList>
    </citation>
    <scope>NUCLEOTIDE SEQUENCE [LARGE SCALE GENOMIC DNA]</scope>
    <source>
        <strain evidence="2 3">P10297</strain>
    </source>
</reference>
<dbReference type="Proteomes" id="UP000018948">
    <property type="component" value="Unassembled WGS sequence"/>
</dbReference>
<name>W2Z053_PHYNI</name>
<feature type="compositionally biased region" description="Basic and acidic residues" evidence="1">
    <location>
        <begin position="52"/>
        <end position="61"/>
    </location>
</feature>
<protein>
    <submittedName>
        <fullName evidence="2">Uncharacterized protein</fullName>
    </submittedName>
</protein>
<gene>
    <name evidence="2" type="ORF">F442_12064</name>
</gene>
<feature type="compositionally biased region" description="Basic and acidic residues" evidence="1">
    <location>
        <begin position="1"/>
        <end position="11"/>
    </location>
</feature>
<feature type="region of interest" description="Disordered" evidence="1">
    <location>
        <begin position="1"/>
        <end position="36"/>
    </location>
</feature>
<proteinExistence type="predicted"/>
<dbReference type="AlphaFoldDB" id="W2Z053"/>
<feature type="compositionally biased region" description="Basic residues" evidence="1">
    <location>
        <begin position="12"/>
        <end position="26"/>
    </location>
</feature>
<evidence type="ECO:0000256" key="1">
    <source>
        <dbReference type="SAM" id="MobiDB-lite"/>
    </source>
</evidence>
<organism evidence="2 3">
    <name type="scientific">Phytophthora nicotianae P10297</name>
    <dbReference type="NCBI Taxonomy" id="1317064"/>
    <lineage>
        <taxon>Eukaryota</taxon>
        <taxon>Sar</taxon>
        <taxon>Stramenopiles</taxon>
        <taxon>Oomycota</taxon>
        <taxon>Peronosporomycetes</taxon>
        <taxon>Peronosporales</taxon>
        <taxon>Peronosporaceae</taxon>
        <taxon>Phytophthora</taxon>
    </lineage>
</organism>
<dbReference type="EMBL" id="ANIY01002521">
    <property type="protein sequence ID" value="ETP40648.1"/>
    <property type="molecule type" value="Genomic_DNA"/>
</dbReference>
<accession>W2Z053</accession>
<evidence type="ECO:0000313" key="3">
    <source>
        <dbReference type="Proteomes" id="UP000018948"/>
    </source>
</evidence>
<sequence>MARSKNPDNRARGTKGAKKTFKKLSKRLSTGGKLVAPTGNVSLEGVEKAEQAARIQRSENTRKRKAVAQNWPDRLKRPEKKPR</sequence>
<comment type="caution">
    <text evidence="2">The sequence shown here is derived from an EMBL/GenBank/DDBJ whole genome shotgun (WGS) entry which is preliminary data.</text>
</comment>